<dbReference type="GO" id="GO:0050660">
    <property type="term" value="F:flavin adenine dinucleotide binding"/>
    <property type="evidence" value="ECO:0007669"/>
    <property type="project" value="InterPro"/>
</dbReference>
<dbReference type="AlphaFoldDB" id="A0AAD7JUJ8"/>
<evidence type="ECO:0000256" key="8">
    <source>
        <dbReference type="PIRSR" id="PIRSR000137-1"/>
    </source>
</evidence>
<evidence type="ECO:0000313" key="13">
    <source>
        <dbReference type="EMBL" id="KAJ7772212.1"/>
    </source>
</evidence>
<dbReference type="PIRSF" id="PIRSF000137">
    <property type="entry name" value="Alcohol_oxidase"/>
    <property type="match status" value="1"/>
</dbReference>
<keyword evidence="7" id="KW-0325">Glycoprotein</keyword>
<dbReference type="Pfam" id="PF00732">
    <property type="entry name" value="GMC_oxred_N"/>
    <property type="match status" value="1"/>
</dbReference>
<feature type="domain" description="Glucose-methanol-choline oxidoreductase N-terminal" evidence="11">
    <location>
        <begin position="94"/>
        <end position="117"/>
    </location>
</feature>
<dbReference type="PANTHER" id="PTHR11552:SF201">
    <property type="entry name" value="GLUCOSE-METHANOL-CHOLINE OXIDOREDUCTASE N-TERMINAL DOMAIN-CONTAINING PROTEIN"/>
    <property type="match status" value="1"/>
</dbReference>
<evidence type="ECO:0000256" key="7">
    <source>
        <dbReference type="ARBA" id="ARBA00023180"/>
    </source>
</evidence>
<proteinExistence type="inferred from homology"/>
<keyword evidence="4" id="KW-0732">Signal</keyword>
<keyword evidence="6" id="KW-0560">Oxidoreductase</keyword>
<reference evidence="13" key="1">
    <citation type="submission" date="2023-03" db="EMBL/GenBank/DDBJ databases">
        <title>Massive genome expansion in bonnet fungi (Mycena s.s.) driven by repeated elements and novel gene families across ecological guilds.</title>
        <authorList>
            <consortium name="Lawrence Berkeley National Laboratory"/>
            <person name="Harder C.B."/>
            <person name="Miyauchi S."/>
            <person name="Viragh M."/>
            <person name="Kuo A."/>
            <person name="Thoen E."/>
            <person name="Andreopoulos B."/>
            <person name="Lu D."/>
            <person name="Skrede I."/>
            <person name="Drula E."/>
            <person name="Henrissat B."/>
            <person name="Morin E."/>
            <person name="Kohler A."/>
            <person name="Barry K."/>
            <person name="LaButti K."/>
            <person name="Morin E."/>
            <person name="Salamov A."/>
            <person name="Lipzen A."/>
            <person name="Mereny Z."/>
            <person name="Hegedus B."/>
            <person name="Baldrian P."/>
            <person name="Stursova M."/>
            <person name="Weitz H."/>
            <person name="Taylor A."/>
            <person name="Grigoriev I.V."/>
            <person name="Nagy L.G."/>
            <person name="Martin F."/>
            <person name="Kauserud H."/>
        </authorList>
    </citation>
    <scope>NUCLEOTIDE SEQUENCE</scope>
    <source>
        <strain evidence="13">CBHHK182m</strain>
    </source>
</reference>
<name>A0AAD7JUJ8_9AGAR</name>
<organism evidence="13 14">
    <name type="scientific">Mycena metata</name>
    <dbReference type="NCBI Taxonomy" id="1033252"/>
    <lineage>
        <taxon>Eukaryota</taxon>
        <taxon>Fungi</taxon>
        <taxon>Dikarya</taxon>
        <taxon>Basidiomycota</taxon>
        <taxon>Agaricomycotina</taxon>
        <taxon>Agaricomycetes</taxon>
        <taxon>Agaricomycetidae</taxon>
        <taxon>Agaricales</taxon>
        <taxon>Marasmiineae</taxon>
        <taxon>Mycenaceae</taxon>
        <taxon>Mycena</taxon>
    </lineage>
</organism>
<feature type="active site" description="Proton donor" evidence="8">
    <location>
        <position position="542"/>
    </location>
</feature>
<evidence type="ECO:0000313" key="14">
    <source>
        <dbReference type="Proteomes" id="UP001215598"/>
    </source>
</evidence>
<feature type="binding site" evidence="9">
    <location>
        <begin position="541"/>
        <end position="542"/>
    </location>
    <ligand>
        <name>FAD</name>
        <dbReference type="ChEBI" id="CHEBI:57692"/>
    </ligand>
</feature>
<dbReference type="InterPro" id="IPR036188">
    <property type="entry name" value="FAD/NAD-bd_sf"/>
</dbReference>
<evidence type="ECO:0000256" key="2">
    <source>
        <dbReference type="ARBA" id="ARBA00010790"/>
    </source>
</evidence>
<dbReference type="InterPro" id="IPR000172">
    <property type="entry name" value="GMC_OxRdtase_N"/>
</dbReference>
<feature type="domain" description="Glucose-methanol-choline oxidoreductase N-terminal" evidence="12">
    <location>
        <begin position="286"/>
        <end position="300"/>
    </location>
</feature>
<evidence type="ECO:0000259" key="12">
    <source>
        <dbReference type="PROSITE" id="PS00624"/>
    </source>
</evidence>
<dbReference type="GO" id="GO:0016614">
    <property type="term" value="F:oxidoreductase activity, acting on CH-OH group of donors"/>
    <property type="evidence" value="ECO:0007669"/>
    <property type="project" value="InterPro"/>
</dbReference>
<protein>
    <submittedName>
        <fullName evidence="13">GMC oxidoreductase</fullName>
    </submittedName>
</protein>
<dbReference type="PANTHER" id="PTHR11552">
    <property type="entry name" value="GLUCOSE-METHANOL-CHOLINE GMC OXIDOREDUCTASE"/>
    <property type="match status" value="1"/>
</dbReference>
<dbReference type="Gene3D" id="3.30.560.10">
    <property type="entry name" value="Glucose Oxidase, domain 3"/>
    <property type="match status" value="1"/>
</dbReference>
<comment type="similarity">
    <text evidence="2 10">Belongs to the GMC oxidoreductase family.</text>
</comment>
<sequence>MSDLKFSAEDVINKSFDYVVCGGGTAGLTLAARLTEDPSITVAVLEAGEHNIGEPLIDVPGQFGQTFGNPKFDWSFPTTNQTHSLNKSYLWQRGKGLGGSSAMNFYAWTKPPAQDVDAIEALGNPGWNWADYSKYTRISETFHIAQKEQSDLYPHTHDLAFRGESGPIQVTVPHSVHTVDRLFQETLVNKGLKAIKDPYGGDISGTWMASANLDPKSWTRSYAATAYYLPNRNRQNLVVLTEALVARVLFDTPTDKKDLTATGVEFIHGGKTHQVHARREVILSAGTIKSPQILELSGIGRKEILKKIGVECKIDLRGVGQNVQDHTYLGVSFELNPNDPHETYDLMRDPKFAAEAKRLHAELKGMHRIGITSFAYIPFQSATSEASTLIKRAAESVEALKKGGKLEPGQADILDKQIENLADPTVPDLEIIAFPGYFTTVTAPEPGKSYVTILFVLNHPLSRGTIHAISNDPLAHPAIDPAYFENDNDLENLVQHIKYIRSMTETEPLKSGIVREMDPGPNCKTDEEIRKYIYDCHGTCWHTIGSTSMLPLDKQGVVSPELKVYGTTNLRVVDIGIIPIHLATHTHATAYVIGEKAADLISGRVRT</sequence>
<accession>A0AAD7JUJ8</accession>
<dbReference type="PROSITE" id="PS00623">
    <property type="entry name" value="GMC_OXRED_1"/>
    <property type="match status" value="1"/>
</dbReference>
<dbReference type="SUPFAM" id="SSF54373">
    <property type="entry name" value="FAD-linked reductases, C-terminal domain"/>
    <property type="match status" value="1"/>
</dbReference>
<feature type="binding site" evidence="9">
    <location>
        <position position="245"/>
    </location>
    <ligand>
        <name>FAD</name>
        <dbReference type="ChEBI" id="CHEBI:57692"/>
    </ligand>
</feature>
<keyword evidence="14" id="KW-1185">Reference proteome</keyword>
<dbReference type="SUPFAM" id="SSF51905">
    <property type="entry name" value="FAD/NAD(P)-binding domain"/>
    <property type="match status" value="1"/>
</dbReference>
<keyword evidence="3 10" id="KW-0285">Flavoprotein</keyword>
<evidence type="ECO:0000256" key="1">
    <source>
        <dbReference type="ARBA" id="ARBA00001974"/>
    </source>
</evidence>
<dbReference type="InterPro" id="IPR012132">
    <property type="entry name" value="GMC_OxRdtase"/>
</dbReference>
<dbReference type="PROSITE" id="PS00624">
    <property type="entry name" value="GMC_OXRED_2"/>
    <property type="match status" value="1"/>
</dbReference>
<dbReference type="Pfam" id="PF05199">
    <property type="entry name" value="GMC_oxred_C"/>
    <property type="match status" value="1"/>
</dbReference>
<dbReference type="Proteomes" id="UP001215598">
    <property type="component" value="Unassembled WGS sequence"/>
</dbReference>
<evidence type="ECO:0000259" key="11">
    <source>
        <dbReference type="PROSITE" id="PS00623"/>
    </source>
</evidence>
<evidence type="ECO:0000256" key="4">
    <source>
        <dbReference type="ARBA" id="ARBA00022729"/>
    </source>
</evidence>
<evidence type="ECO:0000256" key="6">
    <source>
        <dbReference type="ARBA" id="ARBA00023002"/>
    </source>
</evidence>
<keyword evidence="5 9" id="KW-0274">FAD</keyword>
<comment type="cofactor">
    <cofactor evidence="1 9">
        <name>FAD</name>
        <dbReference type="ChEBI" id="CHEBI:57692"/>
    </cofactor>
</comment>
<evidence type="ECO:0000256" key="10">
    <source>
        <dbReference type="RuleBase" id="RU003968"/>
    </source>
</evidence>
<evidence type="ECO:0000256" key="5">
    <source>
        <dbReference type="ARBA" id="ARBA00022827"/>
    </source>
</evidence>
<dbReference type="InterPro" id="IPR007867">
    <property type="entry name" value="GMC_OxRtase_C"/>
</dbReference>
<gene>
    <name evidence="13" type="ORF">B0H16DRAFT_1512676</name>
</gene>
<dbReference type="EMBL" id="JARKIB010000014">
    <property type="protein sequence ID" value="KAJ7772212.1"/>
    <property type="molecule type" value="Genomic_DNA"/>
</dbReference>
<feature type="active site" description="Proton acceptor" evidence="8">
    <location>
        <position position="585"/>
    </location>
</feature>
<evidence type="ECO:0000256" key="3">
    <source>
        <dbReference type="ARBA" id="ARBA00022630"/>
    </source>
</evidence>
<comment type="caution">
    <text evidence="13">The sequence shown here is derived from an EMBL/GenBank/DDBJ whole genome shotgun (WGS) entry which is preliminary data.</text>
</comment>
<dbReference type="Gene3D" id="3.50.50.60">
    <property type="entry name" value="FAD/NAD(P)-binding domain"/>
    <property type="match status" value="1"/>
</dbReference>
<evidence type="ECO:0000256" key="9">
    <source>
        <dbReference type="PIRSR" id="PIRSR000137-2"/>
    </source>
</evidence>